<proteinExistence type="predicted"/>
<dbReference type="Proteomes" id="UP001596461">
    <property type="component" value="Unassembled WGS sequence"/>
</dbReference>
<evidence type="ECO:0000259" key="3">
    <source>
        <dbReference type="Pfam" id="PF24042"/>
    </source>
</evidence>
<gene>
    <name evidence="4" type="ORF">ACFQL9_00270</name>
</gene>
<reference evidence="4 5" key="1">
    <citation type="journal article" date="2019" name="Int. J. Syst. Evol. Microbiol.">
        <title>The Global Catalogue of Microorganisms (GCM) 10K type strain sequencing project: providing services to taxonomists for standard genome sequencing and annotation.</title>
        <authorList>
            <consortium name="The Broad Institute Genomics Platform"/>
            <consortium name="The Broad Institute Genome Sequencing Center for Infectious Disease"/>
            <person name="Wu L."/>
            <person name="Ma J."/>
        </authorList>
    </citation>
    <scope>NUCLEOTIDE SEQUENCE [LARGE SCALE GENOMIC DNA]</scope>
    <source>
        <strain evidence="4 5">DT31</strain>
    </source>
</reference>
<evidence type="ECO:0000256" key="1">
    <source>
        <dbReference type="SAM" id="MobiDB-lite"/>
    </source>
</evidence>
<sequence>MSRSVDDAVDHADDADLAPAEAFALLGNETRIDILQALHGATIERDDGTPIQFSELYDRVDLDDSAHFNYHLKQLLDHFVRKVECDPADPDGSTADGSSGGATDDCVEGYEFRTPGWKVVRSVFAGTFTGRSEVGPFDAPGDCYECGGDLEARYANERLTIACTDCGRTPVNYPFPPGGLADRTPAEFLDAFHHHVRHHYCLAADGVCPECMGRMETTVTTDTSMPGQDVAVEHVCGRCDNRLASAVGVNLLDTAPVLTFFADRGVDLTTDPFWTHPWTVSDVYTTVVTTDPLRVRLTLPCGDDAIGVTVDETLQVLDVETTDSDADGTDADRDATDSTA</sequence>
<feature type="compositionally biased region" description="Acidic residues" evidence="1">
    <location>
        <begin position="320"/>
        <end position="329"/>
    </location>
</feature>
<dbReference type="EMBL" id="JBHTAH010000001">
    <property type="protein sequence ID" value="MFC7068062.1"/>
    <property type="molecule type" value="Genomic_DNA"/>
</dbReference>
<dbReference type="InterPro" id="IPR055775">
    <property type="entry name" value="DUF7351"/>
</dbReference>
<keyword evidence="5" id="KW-1185">Reference proteome</keyword>
<dbReference type="GeneID" id="81123636"/>
<comment type="caution">
    <text evidence="4">The sequence shown here is derived from an EMBL/GenBank/DDBJ whole genome shotgun (WGS) entry which is preliminary data.</text>
</comment>
<organism evidence="4 5">
    <name type="scientific">Halobaculum lipolyticum</name>
    <dbReference type="NCBI Taxonomy" id="3032001"/>
    <lineage>
        <taxon>Archaea</taxon>
        <taxon>Methanobacteriati</taxon>
        <taxon>Methanobacteriota</taxon>
        <taxon>Stenosarchaea group</taxon>
        <taxon>Halobacteria</taxon>
        <taxon>Halobacteriales</taxon>
        <taxon>Haloferacaceae</taxon>
        <taxon>Halobaculum</taxon>
    </lineage>
</organism>
<dbReference type="Pfam" id="PF24038">
    <property type="entry name" value="DUF7347"/>
    <property type="match status" value="1"/>
</dbReference>
<evidence type="ECO:0000313" key="4">
    <source>
        <dbReference type="EMBL" id="MFC7068062.1"/>
    </source>
</evidence>
<name>A0ABD5W492_9EURY</name>
<feature type="region of interest" description="Disordered" evidence="1">
    <location>
        <begin position="319"/>
        <end position="340"/>
    </location>
</feature>
<feature type="domain" description="DUF7347" evidence="2">
    <location>
        <begin position="19"/>
        <end position="123"/>
    </location>
</feature>
<evidence type="ECO:0000313" key="5">
    <source>
        <dbReference type="Proteomes" id="UP001596461"/>
    </source>
</evidence>
<dbReference type="AlphaFoldDB" id="A0ABD5W492"/>
<feature type="domain" description="DUF7351" evidence="3">
    <location>
        <begin position="140"/>
        <end position="316"/>
    </location>
</feature>
<protein>
    <submittedName>
        <fullName evidence="4">Winged helix-turn-helix domain-containing protein</fullName>
    </submittedName>
</protein>
<accession>A0ABD5W492</accession>
<dbReference type="Pfam" id="PF24042">
    <property type="entry name" value="DUF7351"/>
    <property type="match status" value="1"/>
</dbReference>
<dbReference type="RefSeq" id="WP_284031826.1">
    <property type="nucleotide sequence ID" value="NZ_CP126154.1"/>
</dbReference>
<evidence type="ECO:0000259" key="2">
    <source>
        <dbReference type="Pfam" id="PF24038"/>
    </source>
</evidence>
<feature type="compositionally biased region" description="Basic and acidic residues" evidence="1">
    <location>
        <begin position="330"/>
        <end position="340"/>
    </location>
</feature>
<dbReference type="InterPro" id="IPR055771">
    <property type="entry name" value="DUF7347"/>
</dbReference>